<evidence type="ECO:0000313" key="2">
    <source>
        <dbReference type="EMBL" id="GIT94951.1"/>
    </source>
</evidence>
<comment type="caution">
    <text evidence="2">The sequence shown here is derived from an EMBL/GenBank/DDBJ whole genome shotgun (WGS) entry which is preliminary data.</text>
</comment>
<protein>
    <submittedName>
        <fullName evidence="2">Uncharacterized protein</fullName>
    </submittedName>
</protein>
<proteinExistence type="predicted"/>
<keyword evidence="3" id="KW-1185">Reference proteome</keyword>
<evidence type="ECO:0000313" key="3">
    <source>
        <dbReference type="Proteomes" id="UP000786693"/>
    </source>
</evidence>
<evidence type="ECO:0000256" key="1">
    <source>
        <dbReference type="SAM" id="SignalP"/>
    </source>
</evidence>
<feature type="chain" id="PRO_5047282785" evidence="1">
    <location>
        <begin position="22"/>
        <end position="66"/>
    </location>
</feature>
<keyword evidence="1" id="KW-0732">Signal</keyword>
<dbReference type="RefSeq" id="WP_220748438.1">
    <property type="nucleotide sequence ID" value="NZ_BPFH01000002.1"/>
</dbReference>
<gene>
    <name evidence="2" type="ORF">JANAI62_15740</name>
</gene>
<name>A0ABQ4NKT0_9RHOB</name>
<accession>A0ABQ4NKT0</accession>
<sequence length="66" mass="6523">MISKKTAVALVVAVATLSACSTEQVVDNTVDAGLFATRTVVKTGVGAGKLVVKGGSAAVRSVTSDD</sequence>
<dbReference type="Proteomes" id="UP000786693">
    <property type="component" value="Unassembled WGS sequence"/>
</dbReference>
<organism evidence="2 3">
    <name type="scientific">Jannaschia pagri</name>
    <dbReference type="NCBI Taxonomy" id="2829797"/>
    <lineage>
        <taxon>Bacteria</taxon>
        <taxon>Pseudomonadati</taxon>
        <taxon>Pseudomonadota</taxon>
        <taxon>Alphaproteobacteria</taxon>
        <taxon>Rhodobacterales</taxon>
        <taxon>Roseobacteraceae</taxon>
        <taxon>Jannaschia</taxon>
    </lineage>
</organism>
<reference evidence="2 3" key="1">
    <citation type="submission" date="2021-05" db="EMBL/GenBank/DDBJ databases">
        <title>Bacteria Genome sequencing.</title>
        <authorList>
            <person name="Takabe Y."/>
            <person name="Nakajima Y."/>
            <person name="Suzuki S."/>
            <person name="Shiozaki T."/>
        </authorList>
    </citation>
    <scope>NUCLEOTIDE SEQUENCE [LARGE SCALE GENOMIC DNA]</scope>
    <source>
        <strain evidence="2 3">AI_62</strain>
    </source>
</reference>
<dbReference type="EMBL" id="BPFH01000002">
    <property type="protein sequence ID" value="GIT94951.1"/>
    <property type="molecule type" value="Genomic_DNA"/>
</dbReference>
<feature type="signal peptide" evidence="1">
    <location>
        <begin position="1"/>
        <end position="21"/>
    </location>
</feature>
<dbReference type="PROSITE" id="PS51257">
    <property type="entry name" value="PROKAR_LIPOPROTEIN"/>
    <property type="match status" value="1"/>
</dbReference>